<feature type="domain" description="Integrase catalytic" evidence="19">
    <location>
        <begin position="529"/>
        <end position="695"/>
    </location>
</feature>
<dbReference type="Pfam" id="PF14223">
    <property type="entry name" value="Retrotran_gag_2"/>
    <property type="match status" value="1"/>
</dbReference>
<feature type="region of interest" description="Disordered" evidence="17">
    <location>
        <begin position="230"/>
        <end position="262"/>
    </location>
</feature>
<dbReference type="EMBL" id="PSQE01000008">
    <property type="protein sequence ID" value="RHN42090.1"/>
    <property type="molecule type" value="Genomic_DNA"/>
</dbReference>
<proteinExistence type="predicted"/>
<dbReference type="GO" id="GO:0003887">
    <property type="term" value="F:DNA-directed DNA polymerase activity"/>
    <property type="evidence" value="ECO:0007669"/>
    <property type="project" value="UniProtKB-KW"/>
</dbReference>
<evidence type="ECO:0000256" key="11">
    <source>
        <dbReference type="ARBA" id="ARBA00022908"/>
    </source>
</evidence>
<keyword evidence="8" id="KW-0378">Hydrolase</keyword>
<evidence type="ECO:0000256" key="9">
    <source>
        <dbReference type="ARBA" id="ARBA00022840"/>
    </source>
</evidence>
<dbReference type="GO" id="GO:0015074">
    <property type="term" value="P:DNA integration"/>
    <property type="evidence" value="ECO:0007669"/>
    <property type="project" value="UniProtKB-KW"/>
</dbReference>
<keyword evidence="15" id="KW-0233">DNA recombination</keyword>
<dbReference type="PROSITE" id="PS50158">
    <property type="entry name" value="ZF_CCHC"/>
    <property type="match status" value="1"/>
</dbReference>
<evidence type="ECO:0000256" key="12">
    <source>
        <dbReference type="ARBA" id="ARBA00022918"/>
    </source>
</evidence>
<keyword evidence="3" id="KW-0645">Protease</keyword>
<dbReference type="SMART" id="SM00343">
    <property type="entry name" value="ZnF_C2HC"/>
    <property type="match status" value="2"/>
</dbReference>
<evidence type="ECO:0000256" key="2">
    <source>
        <dbReference type="ARBA" id="ARBA00022612"/>
    </source>
</evidence>
<evidence type="ECO:0000259" key="19">
    <source>
        <dbReference type="PROSITE" id="PS50994"/>
    </source>
</evidence>
<dbReference type="GO" id="GO:0003964">
    <property type="term" value="F:RNA-directed DNA polymerase activity"/>
    <property type="evidence" value="ECO:0007669"/>
    <property type="project" value="UniProtKB-KW"/>
</dbReference>
<evidence type="ECO:0000256" key="1">
    <source>
        <dbReference type="ARBA" id="ARBA00002180"/>
    </source>
</evidence>
<dbReference type="Pfam" id="PF22936">
    <property type="entry name" value="Pol_BBD"/>
    <property type="match status" value="1"/>
</dbReference>
<evidence type="ECO:0000259" key="18">
    <source>
        <dbReference type="PROSITE" id="PS50158"/>
    </source>
</evidence>
<keyword evidence="6" id="KW-0547">Nucleotide-binding</keyword>
<dbReference type="GO" id="GO:0003676">
    <property type="term" value="F:nucleic acid binding"/>
    <property type="evidence" value="ECO:0007669"/>
    <property type="project" value="InterPro"/>
</dbReference>
<evidence type="ECO:0000256" key="7">
    <source>
        <dbReference type="ARBA" id="ARBA00022759"/>
    </source>
</evidence>
<keyword evidence="11" id="KW-0229">DNA integration</keyword>
<keyword evidence="13" id="KW-0239">DNA-directed DNA polymerase</keyword>
<dbReference type="PANTHER" id="PTHR42648:SF11">
    <property type="entry name" value="TRANSPOSON TY4-P GAG-POL POLYPROTEIN"/>
    <property type="match status" value="1"/>
</dbReference>
<evidence type="ECO:0000256" key="8">
    <source>
        <dbReference type="ARBA" id="ARBA00022801"/>
    </source>
</evidence>
<dbReference type="Pfam" id="PF00665">
    <property type="entry name" value="rve"/>
    <property type="match status" value="1"/>
</dbReference>
<keyword evidence="2" id="KW-1188">Viral release from host cell</keyword>
<dbReference type="InterPro" id="IPR025724">
    <property type="entry name" value="GAG-pre-integrase_dom"/>
</dbReference>
<keyword evidence="20" id="KW-0548">Nucleotidyltransferase</keyword>
<keyword evidence="10" id="KW-0460">Magnesium</keyword>
<dbReference type="GO" id="GO:0008233">
    <property type="term" value="F:peptidase activity"/>
    <property type="evidence" value="ECO:0007669"/>
    <property type="project" value="UniProtKB-KW"/>
</dbReference>
<dbReference type="Gramene" id="rna48485">
    <property type="protein sequence ID" value="RHN42090.1"/>
    <property type="gene ID" value="gene48485"/>
</dbReference>
<keyword evidence="16" id="KW-0862">Zinc</keyword>
<dbReference type="InterPro" id="IPR039537">
    <property type="entry name" value="Retrotran_Ty1/copia-like"/>
</dbReference>
<evidence type="ECO:0000256" key="5">
    <source>
        <dbReference type="ARBA" id="ARBA00022723"/>
    </source>
</evidence>
<dbReference type="InterPro" id="IPR001878">
    <property type="entry name" value="Znf_CCHC"/>
</dbReference>
<evidence type="ECO:0000313" key="20">
    <source>
        <dbReference type="EMBL" id="RHN42090.1"/>
    </source>
</evidence>
<evidence type="ECO:0000256" key="14">
    <source>
        <dbReference type="ARBA" id="ARBA00023113"/>
    </source>
</evidence>
<evidence type="ECO:0000256" key="10">
    <source>
        <dbReference type="ARBA" id="ARBA00022842"/>
    </source>
</evidence>
<evidence type="ECO:0000256" key="13">
    <source>
        <dbReference type="ARBA" id="ARBA00022932"/>
    </source>
</evidence>
<dbReference type="InterPro" id="IPR001584">
    <property type="entry name" value="Integrase_cat-core"/>
</dbReference>
<dbReference type="PROSITE" id="PS50994">
    <property type="entry name" value="INTEGRASE"/>
    <property type="match status" value="1"/>
</dbReference>
<keyword evidence="12 20" id="KW-0695">RNA-directed DNA polymerase</keyword>
<dbReference type="SUPFAM" id="SSF53098">
    <property type="entry name" value="Ribonuclease H-like"/>
    <property type="match status" value="1"/>
</dbReference>
<dbReference type="InterPro" id="IPR036875">
    <property type="entry name" value="Znf_CCHC_sf"/>
</dbReference>
<dbReference type="Pfam" id="PF13976">
    <property type="entry name" value="gag_pre-integrs"/>
    <property type="match status" value="1"/>
</dbReference>
<dbReference type="GO" id="GO:0006508">
    <property type="term" value="P:proteolysis"/>
    <property type="evidence" value="ECO:0007669"/>
    <property type="project" value="UniProtKB-KW"/>
</dbReference>
<dbReference type="InterPro" id="IPR012337">
    <property type="entry name" value="RNaseH-like_sf"/>
</dbReference>
<dbReference type="GO" id="GO:0004519">
    <property type="term" value="F:endonuclease activity"/>
    <property type="evidence" value="ECO:0007669"/>
    <property type="project" value="UniProtKB-KW"/>
</dbReference>
<dbReference type="Proteomes" id="UP000265566">
    <property type="component" value="Chromosome 8"/>
</dbReference>
<keyword evidence="9" id="KW-0067">ATP-binding</keyword>
<keyword evidence="16" id="KW-0863">Zinc-finger</keyword>
<dbReference type="GO" id="GO:0006310">
    <property type="term" value="P:DNA recombination"/>
    <property type="evidence" value="ECO:0007669"/>
    <property type="project" value="UniProtKB-KW"/>
</dbReference>
<dbReference type="InterPro" id="IPR054722">
    <property type="entry name" value="PolX-like_BBD"/>
</dbReference>
<evidence type="ECO:0000256" key="6">
    <source>
        <dbReference type="ARBA" id="ARBA00022741"/>
    </source>
</evidence>
<dbReference type="GO" id="GO:0008270">
    <property type="term" value="F:zinc ion binding"/>
    <property type="evidence" value="ECO:0007669"/>
    <property type="project" value="UniProtKB-KW"/>
</dbReference>
<dbReference type="SUPFAM" id="SSF57756">
    <property type="entry name" value="Retrovirus zinc finger-like domains"/>
    <property type="match status" value="1"/>
</dbReference>
<feature type="compositionally biased region" description="Basic residues" evidence="17">
    <location>
        <begin position="246"/>
        <end position="257"/>
    </location>
</feature>
<gene>
    <name evidence="20" type="ORF">MtrunA17_Chr8g0373071</name>
</gene>
<evidence type="ECO:0000256" key="17">
    <source>
        <dbReference type="SAM" id="MobiDB-lite"/>
    </source>
</evidence>
<dbReference type="AlphaFoldDB" id="A0A396GM31"/>
<keyword evidence="5" id="KW-0479">Metal-binding</keyword>
<reference evidence="20" key="1">
    <citation type="journal article" date="2018" name="Nat. Plants">
        <title>Whole-genome landscape of Medicago truncatula symbiotic genes.</title>
        <authorList>
            <person name="Pecrix Y."/>
            <person name="Gamas P."/>
            <person name="Carrere S."/>
        </authorList>
    </citation>
    <scope>NUCLEOTIDE SEQUENCE</scope>
    <source>
        <tissue evidence="20">Leaves</tissue>
    </source>
</reference>
<sequence length="724" mass="83226">MATSNSNSIFSYTTNQIPVFNGEHYDYWNSQMETIFISQDLWDVVEDGYEERPIQRNASSIAEKENEYKENVKKNATALRIIQQGVSKAIYPRIFGVKKAKDAWDILKTEFQGSSKVISIKLQSLWGQFENLAMKEGEKVKDFFSRVTEIGNQIKSCGEQVPERKVVEKILRSLPQKFEHVVAVIEETKDLTKLSQYELMGSLEAHEERVNRYNNQPLENVFQAKMNIRSSNSRQEGSGDSFRGHPSNRGHGRHYGYKGRGGERIRGNSNSYCFICKKSGHESKDCRFRCTRCKIPNHSSRDCWHKKKEDDERIKGINFSAEDDANKLFSTMINDQKSGEMWFLDSGCSNHVTGNQTIFEELNKNYSSHVELGDGKHVKIEGKGVIAVHTSQGNKQFIHDVHYSPNISQNMLSVGQIMKRGYKLIFVDDKCEIFDKKSGEHIVTVLQTPNNLFPLNMKSFQPAAFSSKSTDDSYLWHLRYGHLNNKGLQLLKQKNMVVGLPEIKTDNAVCEGCIYGKMHRLPFPRTAWRSQAPLELVHSDICGPTRTPSLGNKRYFLLFVDDYTRIIWIYFLDKKSEAFTKFLHFKALVENQSGCKLKTLRTDRGGEFIYKPFLNYCKEQGISRQLTIRHTPQQNGVAERKNRTIVEMARSMLKGKELPNSFWAEAVSSVVYILNRSPTKAVRDRTPFEAWHGRKPVVSQLKVFGCIAYSLVPAQNREKFDKKR</sequence>
<comment type="function">
    <text evidence="1">The aspartyl protease (PR) mediates the proteolytic cleavages of the Gag and Gag-Pol polyproteins after assembly of the VLP.</text>
</comment>
<evidence type="ECO:0000256" key="3">
    <source>
        <dbReference type="ARBA" id="ARBA00022670"/>
    </source>
</evidence>
<name>A0A396GM31_MEDTR</name>
<accession>A0A396GM31</accession>
<dbReference type="PANTHER" id="PTHR42648">
    <property type="entry name" value="TRANSPOSASE, PUTATIVE-RELATED"/>
    <property type="match status" value="1"/>
</dbReference>
<evidence type="ECO:0000256" key="16">
    <source>
        <dbReference type="PROSITE-ProRule" id="PRU00047"/>
    </source>
</evidence>
<keyword evidence="20" id="KW-0808">Transferase</keyword>
<evidence type="ECO:0000256" key="4">
    <source>
        <dbReference type="ARBA" id="ARBA00022722"/>
    </source>
</evidence>
<evidence type="ECO:0000256" key="15">
    <source>
        <dbReference type="ARBA" id="ARBA00023172"/>
    </source>
</evidence>
<dbReference type="EC" id="2.7.7.49" evidence="20"/>
<keyword evidence="14" id="KW-0917">Virion maturation</keyword>
<organism evidence="20">
    <name type="scientific">Medicago truncatula</name>
    <name type="common">Barrel medic</name>
    <name type="synonym">Medicago tribuloides</name>
    <dbReference type="NCBI Taxonomy" id="3880"/>
    <lineage>
        <taxon>Eukaryota</taxon>
        <taxon>Viridiplantae</taxon>
        <taxon>Streptophyta</taxon>
        <taxon>Embryophyta</taxon>
        <taxon>Tracheophyta</taxon>
        <taxon>Spermatophyta</taxon>
        <taxon>Magnoliopsida</taxon>
        <taxon>eudicotyledons</taxon>
        <taxon>Gunneridae</taxon>
        <taxon>Pentapetalae</taxon>
        <taxon>rosids</taxon>
        <taxon>fabids</taxon>
        <taxon>Fabales</taxon>
        <taxon>Fabaceae</taxon>
        <taxon>Papilionoideae</taxon>
        <taxon>50 kb inversion clade</taxon>
        <taxon>NPAAA clade</taxon>
        <taxon>Hologalegina</taxon>
        <taxon>IRL clade</taxon>
        <taxon>Trifolieae</taxon>
        <taxon>Medicago</taxon>
    </lineage>
</organism>
<dbReference type="Gene3D" id="4.10.60.10">
    <property type="entry name" value="Zinc finger, CCHC-type"/>
    <property type="match status" value="1"/>
</dbReference>
<protein>
    <submittedName>
        <fullName evidence="20">Putative RNA-directed DNA polymerase</fullName>
        <ecNumber evidence="20">2.7.7.49</ecNumber>
    </submittedName>
</protein>
<dbReference type="Gene3D" id="3.30.420.10">
    <property type="entry name" value="Ribonuclease H-like superfamily/Ribonuclease H"/>
    <property type="match status" value="1"/>
</dbReference>
<dbReference type="InterPro" id="IPR036397">
    <property type="entry name" value="RNaseH_sf"/>
</dbReference>
<keyword evidence="4" id="KW-0540">Nuclease</keyword>
<keyword evidence="7" id="KW-0255">Endonuclease</keyword>
<feature type="domain" description="CCHC-type" evidence="18">
    <location>
        <begin position="273"/>
        <end position="287"/>
    </location>
</feature>
<comment type="caution">
    <text evidence="20">The sequence shown here is derived from an EMBL/GenBank/DDBJ whole genome shotgun (WGS) entry which is preliminary data.</text>
</comment>
<dbReference type="GO" id="GO:0005524">
    <property type="term" value="F:ATP binding"/>
    <property type="evidence" value="ECO:0007669"/>
    <property type="project" value="UniProtKB-KW"/>
</dbReference>